<dbReference type="InterPro" id="IPR036236">
    <property type="entry name" value="Znf_C2H2_sf"/>
</dbReference>
<dbReference type="PANTHER" id="PTHR46179:SF13">
    <property type="entry name" value="C2H2-TYPE DOMAIN-CONTAINING PROTEIN"/>
    <property type="match status" value="1"/>
</dbReference>
<dbReference type="GO" id="GO:0006357">
    <property type="term" value="P:regulation of transcription by RNA polymerase II"/>
    <property type="evidence" value="ECO:0007669"/>
    <property type="project" value="TreeGrafter"/>
</dbReference>
<feature type="domain" description="C2H2-type" evidence="9">
    <location>
        <begin position="209"/>
        <end position="239"/>
    </location>
</feature>
<evidence type="ECO:0000256" key="5">
    <source>
        <dbReference type="ARBA" id="ARBA00023015"/>
    </source>
</evidence>
<name>A0A915L4P8_ROMCU</name>
<evidence type="ECO:0000256" key="8">
    <source>
        <dbReference type="PROSITE-ProRule" id="PRU00042"/>
    </source>
</evidence>
<evidence type="ECO:0000313" key="10">
    <source>
        <dbReference type="Proteomes" id="UP000887565"/>
    </source>
</evidence>
<evidence type="ECO:0000259" key="9">
    <source>
        <dbReference type="PROSITE" id="PS50157"/>
    </source>
</evidence>
<dbReference type="PANTHER" id="PTHR46179">
    <property type="entry name" value="ZINC FINGER PROTEIN"/>
    <property type="match status" value="1"/>
</dbReference>
<evidence type="ECO:0000256" key="2">
    <source>
        <dbReference type="ARBA" id="ARBA00022723"/>
    </source>
</evidence>
<dbReference type="OMA" id="PENERCM"/>
<accession>A0A915L4P8</accession>
<dbReference type="InterPro" id="IPR013087">
    <property type="entry name" value="Znf_C2H2_type"/>
</dbReference>
<feature type="domain" description="C2H2-type" evidence="9">
    <location>
        <begin position="240"/>
        <end position="266"/>
    </location>
</feature>
<dbReference type="Proteomes" id="UP000887565">
    <property type="component" value="Unplaced"/>
</dbReference>
<evidence type="ECO:0000256" key="3">
    <source>
        <dbReference type="ARBA" id="ARBA00022771"/>
    </source>
</evidence>
<proteinExistence type="predicted"/>
<dbReference type="Gene3D" id="3.30.160.60">
    <property type="entry name" value="Classic Zinc Finger"/>
    <property type="match status" value="3"/>
</dbReference>
<dbReference type="GO" id="GO:0008270">
    <property type="term" value="F:zinc ion binding"/>
    <property type="evidence" value="ECO:0007669"/>
    <property type="project" value="UniProtKB-KW"/>
</dbReference>
<evidence type="ECO:0000256" key="1">
    <source>
        <dbReference type="ARBA" id="ARBA00004123"/>
    </source>
</evidence>
<sequence>MVQENPAIVLASAILSCNIDHCKKLFETKKKLCDHQYNVHKSKNFYHCSKCPSSFPTPSKLSRHGRVHNTFKCTIDGCESQLTSFQEKRKHDAKCHPKTTCTTCNKSFSSRACLKKHERLIHRKMIKCTQENCSSMVLPRHLAKHMKESHSDVLLSDLRKKKIWEENEHSELDHYFCPHCEEKFAKFQSLKRHVARKHEGETEKRAKKFTCNFSNDCERRFVSLDKLESHLNWHKNYKPYVCPENERCMGSFCGRSSLQRHLKNVHLKTLSAYTPKQLGVDFELDKEDDESEIE</sequence>
<dbReference type="InterPro" id="IPR051061">
    <property type="entry name" value="Zinc_finger_trans_reg"/>
</dbReference>
<evidence type="ECO:0000256" key="7">
    <source>
        <dbReference type="ARBA" id="ARBA00023242"/>
    </source>
</evidence>
<dbReference type="SMART" id="SM00355">
    <property type="entry name" value="ZnF_C2H2"/>
    <property type="match status" value="8"/>
</dbReference>
<feature type="domain" description="C2H2-type" evidence="9">
    <location>
        <begin position="15"/>
        <end position="45"/>
    </location>
</feature>
<dbReference type="SUPFAM" id="SSF57667">
    <property type="entry name" value="beta-beta-alpha zinc fingers"/>
    <property type="match status" value="2"/>
</dbReference>
<feature type="domain" description="C2H2-type" evidence="9">
    <location>
        <begin position="46"/>
        <end position="73"/>
    </location>
</feature>
<dbReference type="AlphaFoldDB" id="A0A915L4P8"/>
<organism evidence="10 11">
    <name type="scientific">Romanomermis culicivorax</name>
    <name type="common">Nematode worm</name>
    <dbReference type="NCBI Taxonomy" id="13658"/>
    <lineage>
        <taxon>Eukaryota</taxon>
        <taxon>Metazoa</taxon>
        <taxon>Ecdysozoa</taxon>
        <taxon>Nematoda</taxon>
        <taxon>Enoplea</taxon>
        <taxon>Dorylaimia</taxon>
        <taxon>Mermithida</taxon>
        <taxon>Mermithoidea</taxon>
        <taxon>Mermithidae</taxon>
        <taxon>Romanomermis</taxon>
    </lineage>
</organism>
<evidence type="ECO:0000256" key="6">
    <source>
        <dbReference type="ARBA" id="ARBA00023163"/>
    </source>
</evidence>
<dbReference type="WBParaSite" id="nRc.2.0.1.t45477-RA">
    <property type="protein sequence ID" value="nRc.2.0.1.t45477-RA"/>
    <property type="gene ID" value="nRc.2.0.1.g45477"/>
</dbReference>
<protein>
    <submittedName>
        <fullName evidence="11">C2H2-type domain-containing protein</fullName>
    </submittedName>
</protein>
<keyword evidence="10" id="KW-1185">Reference proteome</keyword>
<dbReference type="PROSITE" id="PS00028">
    <property type="entry name" value="ZINC_FINGER_C2H2_1"/>
    <property type="match status" value="4"/>
</dbReference>
<keyword evidence="6" id="KW-0804">Transcription</keyword>
<keyword evidence="2" id="KW-0479">Metal-binding</keyword>
<keyword evidence="4" id="KW-0862">Zinc</keyword>
<dbReference type="PROSITE" id="PS50157">
    <property type="entry name" value="ZINC_FINGER_C2H2_2"/>
    <property type="match status" value="6"/>
</dbReference>
<keyword evidence="3 8" id="KW-0863">Zinc-finger</keyword>
<evidence type="ECO:0000256" key="4">
    <source>
        <dbReference type="ARBA" id="ARBA00022833"/>
    </source>
</evidence>
<feature type="domain" description="C2H2-type" evidence="9">
    <location>
        <begin position="99"/>
        <end position="122"/>
    </location>
</feature>
<dbReference type="GO" id="GO:0005634">
    <property type="term" value="C:nucleus"/>
    <property type="evidence" value="ECO:0007669"/>
    <property type="project" value="UniProtKB-SubCell"/>
</dbReference>
<keyword evidence="5" id="KW-0805">Transcription regulation</keyword>
<comment type="subcellular location">
    <subcellularLocation>
        <location evidence="1">Nucleus</location>
    </subcellularLocation>
</comment>
<feature type="domain" description="C2H2-type" evidence="9">
    <location>
        <begin position="175"/>
        <end position="203"/>
    </location>
</feature>
<keyword evidence="7" id="KW-0539">Nucleus</keyword>
<dbReference type="Pfam" id="PF00096">
    <property type="entry name" value="zf-C2H2"/>
    <property type="match status" value="3"/>
</dbReference>
<evidence type="ECO:0000313" key="11">
    <source>
        <dbReference type="WBParaSite" id="nRc.2.0.1.t45477-RA"/>
    </source>
</evidence>
<reference evidence="11" key="1">
    <citation type="submission" date="2022-11" db="UniProtKB">
        <authorList>
            <consortium name="WormBaseParasite"/>
        </authorList>
    </citation>
    <scope>IDENTIFICATION</scope>
</reference>